<evidence type="ECO:0000313" key="1">
    <source>
        <dbReference type="EMBL" id="ALO44400.1"/>
    </source>
</evidence>
<evidence type="ECO:0000313" key="2">
    <source>
        <dbReference type="Proteomes" id="UP000061457"/>
    </source>
</evidence>
<keyword evidence="2" id="KW-1185">Reference proteome</keyword>
<dbReference type="OrthoDB" id="5768421at2"/>
<proteinExistence type="predicted"/>
<organism evidence="1 2">
    <name type="scientific">Pseudoalteromonas phenolica</name>
    <dbReference type="NCBI Taxonomy" id="161398"/>
    <lineage>
        <taxon>Bacteria</taxon>
        <taxon>Pseudomonadati</taxon>
        <taxon>Pseudomonadota</taxon>
        <taxon>Gammaproteobacteria</taxon>
        <taxon>Alteromonadales</taxon>
        <taxon>Pseudoalteromonadaceae</taxon>
        <taxon>Pseudoalteromonas</taxon>
    </lineage>
</organism>
<dbReference type="EMBL" id="CP013188">
    <property type="protein sequence ID" value="ALO44400.1"/>
    <property type="molecule type" value="Genomic_DNA"/>
</dbReference>
<gene>
    <name evidence="1" type="ORF">PP2015_3932</name>
</gene>
<accession>A0A0S2K7M2</accession>
<reference evidence="2" key="1">
    <citation type="submission" date="2015-11" db="EMBL/GenBank/DDBJ databases">
        <authorList>
            <person name="Kim K.M."/>
        </authorList>
    </citation>
    <scope>NUCLEOTIDE SEQUENCE [LARGE SCALE GENOMIC DNA]</scope>
    <source>
        <strain evidence="2">KCTC 12086</strain>
    </source>
</reference>
<dbReference type="Proteomes" id="UP000061457">
    <property type="component" value="Chromosome II"/>
</dbReference>
<dbReference type="STRING" id="161398.PP2015_3932"/>
<dbReference type="KEGG" id="pphe:PP2015_3932"/>
<dbReference type="RefSeq" id="WP_058032256.1">
    <property type="nucleotide sequence ID" value="NZ_CP013188.1"/>
</dbReference>
<sequence length="104" mass="12285">MSKDMRIQLLYRVEPGCLGPDGIDYIEEFCQFAVKKIPPPNYAIFSFVPRYDKLLDEKEYSLMNRKLSQSQIEGYFQKIEKPLEEFESQVDELIAFAVDAFFER</sequence>
<protein>
    <submittedName>
        <fullName evidence="1">Uncharacterized protein</fullName>
    </submittedName>
</protein>
<dbReference type="AlphaFoldDB" id="A0A0S2K7M2"/>
<dbReference type="PATRIC" id="fig|161398.10.peg.4024"/>
<name>A0A0S2K7M2_9GAMM</name>